<evidence type="ECO:0000313" key="12">
    <source>
        <dbReference type="Proteomes" id="UP001451571"/>
    </source>
</evidence>
<feature type="transmembrane region" description="Helical" evidence="9">
    <location>
        <begin position="20"/>
        <end position="41"/>
    </location>
</feature>
<keyword evidence="5" id="KW-0808">Transferase</keyword>
<feature type="coiled-coil region" evidence="8">
    <location>
        <begin position="333"/>
        <end position="367"/>
    </location>
</feature>
<dbReference type="PROSITE" id="PS50885">
    <property type="entry name" value="HAMP"/>
    <property type="match status" value="1"/>
</dbReference>
<keyword evidence="9" id="KW-1133">Transmembrane helix</keyword>
<dbReference type="InterPro" id="IPR010559">
    <property type="entry name" value="Sig_transdc_His_kin_internal"/>
</dbReference>
<dbReference type="EC" id="2.7.13.3" evidence="3"/>
<evidence type="ECO:0000256" key="5">
    <source>
        <dbReference type="ARBA" id="ARBA00022679"/>
    </source>
</evidence>
<evidence type="ECO:0000256" key="7">
    <source>
        <dbReference type="ARBA" id="ARBA00023012"/>
    </source>
</evidence>
<comment type="subcellular location">
    <subcellularLocation>
        <location evidence="2">Membrane</location>
    </subcellularLocation>
</comment>
<organism evidence="11 12">
    <name type="scientific">Kineothrix sedimenti</name>
    <dbReference type="NCBI Taxonomy" id="3123317"/>
    <lineage>
        <taxon>Bacteria</taxon>
        <taxon>Bacillati</taxon>
        <taxon>Bacillota</taxon>
        <taxon>Clostridia</taxon>
        <taxon>Lachnospirales</taxon>
        <taxon>Lachnospiraceae</taxon>
        <taxon>Kineothrix</taxon>
    </lineage>
</organism>
<sequence length="570" mass="65554">MMKKLLFHIKNSIKIKIILIYIASLIIVYLVTWMVLSAFLFRSLEDERVQNMRSNSEKIVEDVQVIKENYGNILYRLSNNHIIYKSLSNRCKQYEQVWEALTSIKYTLSEDMARSSIIKRLEVYQQGSDIGEDGKYVFNDRFDSAVLENTGWITELDDKTALLCRYQKISALYNNVEAYIRIGIDSQEAFGPVTEIKGDIAGLVYLTDEENVIIASSETDAVGKHMSNILPDTRLDYEEGSIAEQNNIMVMKNSVDEKWNVWVFISSSHFENQVKHAKLVVGLILLSYGIFSGMALSILLNHVFKRLHKLGEKMEQIQGDISYIAVHETGDEVAVLEAQYNSMLKKLENVIDEMAEVKSQKQKFEFKSLESQINPHFLYNTLGVMRWEALESQNPKLVTMLDDLTAFYRLSLNKGRGLLSVEQELNLVRAYINIQQMRWDHVVEVKLTMDSELKDITVPKMILQPLVENIWLHGNITAPGNRKVEINAKDCGINVEFKIWDNGDGIPEEVLQKFRMNRETDGDSFGIGIQFIGNILNYYYGNHFVYEITSNRQSGTLIRIRLPKEMGGMK</sequence>
<evidence type="ECO:0000256" key="3">
    <source>
        <dbReference type="ARBA" id="ARBA00012438"/>
    </source>
</evidence>
<dbReference type="InterPro" id="IPR004358">
    <property type="entry name" value="Sig_transdc_His_kin-like_C"/>
</dbReference>
<dbReference type="PRINTS" id="PR00344">
    <property type="entry name" value="BCTRLSENSOR"/>
</dbReference>
<dbReference type="InterPro" id="IPR050640">
    <property type="entry name" value="Bact_2-comp_sensor_kinase"/>
</dbReference>
<feature type="transmembrane region" description="Helical" evidence="9">
    <location>
        <begin position="279"/>
        <end position="304"/>
    </location>
</feature>
<keyword evidence="12" id="KW-1185">Reference proteome</keyword>
<dbReference type="Pfam" id="PF02518">
    <property type="entry name" value="HATPase_c"/>
    <property type="match status" value="1"/>
</dbReference>
<evidence type="ECO:0000256" key="6">
    <source>
        <dbReference type="ARBA" id="ARBA00022777"/>
    </source>
</evidence>
<dbReference type="Gene3D" id="6.10.340.10">
    <property type="match status" value="1"/>
</dbReference>
<proteinExistence type="predicted"/>
<dbReference type="Proteomes" id="UP001451571">
    <property type="component" value="Chromosome"/>
</dbReference>
<dbReference type="EMBL" id="CP146256">
    <property type="protein sequence ID" value="XAH72645.1"/>
    <property type="molecule type" value="Genomic_DNA"/>
</dbReference>
<keyword evidence="4" id="KW-0597">Phosphoprotein</keyword>
<keyword evidence="9" id="KW-0472">Membrane</keyword>
<evidence type="ECO:0000259" key="10">
    <source>
        <dbReference type="PROSITE" id="PS50885"/>
    </source>
</evidence>
<gene>
    <name evidence="11" type="ORF">V6984_14135</name>
</gene>
<evidence type="ECO:0000256" key="2">
    <source>
        <dbReference type="ARBA" id="ARBA00004370"/>
    </source>
</evidence>
<feature type="domain" description="HAMP" evidence="10">
    <location>
        <begin position="301"/>
        <end position="352"/>
    </location>
</feature>
<dbReference type="Pfam" id="PF06580">
    <property type="entry name" value="His_kinase"/>
    <property type="match status" value="1"/>
</dbReference>
<dbReference type="GO" id="GO:0016301">
    <property type="term" value="F:kinase activity"/>
    <property type="evidence" value="ECO:0007669"/>
    <property type="project" value="UniProtKB-KW"/>
</dbReference>
<dbReference type="PANTHER" id="PTHR34220">
    <property type="entry name" value="SENSOR HISTIDINE KINASE YPDA"/>
    <property type="match status" value="1"/>
</dbReference>
<keyword evidence="9" id="KW-0812">Transmembrane</keyword>
<keyword evidence="7" id="KW-0902">Two-component regulatory system</keyword>
<dbReference type="PANTHER" id="PTHR34220:SF7">
    <property type="entry name" value="SENSOR HISTIDINE KINASE YPDA"/>
    <property type="match status" value="1"/>
</dbReference>
<evidence type="ECO:0000313" key="11">
    <source>
        <dbReference type="EMBL" id="XAH72645.1"/>
    </source>
</evidence>
<reference evidence="11 12" key="1">
    <citation type="submission" date="2024-02" db="EMBL/GenBank/DDBJ databases">
        <title>Bacterial strain from lacustrine sediment.</title>
        <authorList>
            <person name="Petit C."/>
            <person name="Fadhlaoui K."/>
        </authorList>
    </citation>
    <scope>NUCLEOTIDE SEQUENCE [LARGE SCALE GENOMIC DNA]</scope>
    <source>
        <strain evidence="11 12">IPX-CK</strain>
    </source>
</reference>
<dbReference type="RefSeq" id="WP_342756259.1">
    <property type="nucleotide sequence ID" value="NZ_CP146256.1"/>
</dbReference>
<evidence type="ECO:0000256" key="4">
    <source>
        <dbReference type="ARBA" id="ARBA00022553"/>
    </source>
</evidence>
<evidence type="ECO:0000256" key="9">
    <source>
        <dbReference type="SAM" id="Phobius"/>
    </source>
</evidence>
<protein>
    <recommendedName>
        <fullName evidence="3">histidine kinase</fullName>
        <ecNumber evidence="3">2.7.13.3</ecNumber>
    </recommendedName>
</protein>
<evidence type="ECO:0000256" key="8">
    <source>
        <dbReference type="SAM" id="Coils"/>
    </source>
</evidence>
<name>A0ABZ3ESX5_9FIRM</name>
<dbReference type="InterPro" id="IPR003660">
    <property type="entry name" value="HAMP_dom"/>
</dbReference>
<evidence type="ECO:0000256" key="1">
    <source>
        <dbReference type="ARBA" id="ARBA00000085"/>
    </source>
</evidence>
<keyword evidence="8" id="KW-0175">Coiled coil</keyword>
<dbReference type="InterPro" id="IPR003594">
    <property type="entry name" value="HATPase_dom"/>
</dbReference>
<dbReference type="SUPFAM" id="SSF55874">
    <property type="entry name" value="ATPase domain of HSP90 chaperone/DNA topoisomerase II/histidine kinase"/>
    <property type="match status" value="1"/>
</dbReference>
<keyword evidence="6 11" id="KW-0418">Kinase</keyword>
<accession>A0ABZ3ESX5</accession>
<dbReference type="InterPro" id="IPR036890">
    <property type="entry name" value="HATPase_C_sf"/>
</dbReference>
<comment type="catalytic activity">
    <reaction evidence="1">
        <text>ATP + protein L-histidine = ADP + protein N-phospho-L-histidine.</text>
        <dbReference type="EC" id="2.7.13.3"/>
    </reaction>
</comment>
<dbReference type="Gene3D" id="3.30.565.10">
    <property type="entry name" value="Histidine kinase-like ATPase, C-terminal domain"/>
    <property type="match status" value="1"/>
</dbReference>